<comment type="similarity">
    <text evidence="1">Belongs to the plant LTP family.</text>
</comment>
<dbReference type="Gene3D" id="1.10.110.10">
    <property type="entry name" value="Plant lipid-transfer and hydrophobic proteins"/>
    <property type="match status" value="1"/>
</dbReference>
<dbReference type="GO" id="GO:0006869">
    <property type="term" value="P:lipid transport"/>
    <property type="evidence" value="ECO:0007669"/>
    <property type="project" value="InterPro"/>
</dbReference>
<keyword evidence="4" id="KW-0732">Signal</keyword>
<evidence type="ECO:0000259" key="5">
    <source>
        <dbReference type="SMART" id="SM00499"/>
    </source>
</evidence>
<proteinExistence type="inferred from homology"/>
<dbReference type="SUPFAM" id="SSF47699">
    <property type="entry name" value="Bifunctional inhibitor/lipid-transfer protein/seed storage 2S albumin"/>
    <property type="match status" value="1"/>
</dbReference>
<dbReference type="InterPro" id="IPR016140">
    <property type="entry name" value="Bifunc_inhib/LTP/seed_store"/>
</dbReference>
<feature type="domain" description="Bifunctional inhibitor/plant lipid transfer protein/seed storage helical" evidence="5">
    <location>
        <begin position="41"/>
        <end position="125"/>
    </location>
</feature>
<accession>A0AAV3S367</accession>
<keyword evidence="2" id="KW-0813">Transport</keyword>
<evidence type="ECO:0000256" key="1">
    <source>
        <dbReference type="ARBA" id="ARBA00009748"/>
    </source>
</evidence>
<feature type="signal peptide" evidence="4">
    <location>
        <begin position="1"/>
        <end position="29"/>
    </location>
</feature>
<reference evidence="6 7" key="1">
    <citation type="submission" date="2024-01" db="EMBL/GenBank/DDBJ databases">
        <title>The complete chloroplast genome sequence of Lithospermum erythrorhizon: insights into the phylogenetic relationship among Boraginaceae species and the maternal lineages of purple gromwells.</title>
        <authorList>
            <person name="Okada T."/>
            <person name="Watanabe K."/>
        </authorList>
    </citation>
    <scope>NUCLEOTIDE SEQUENCE [LARGE SCALE GENOMIC DNA]</scope>
</reference>
<organism evidence="6 7">
    <name type="scientific">Lithospermum erythrorhizon</name>
    <name type="common">Purple gromwell</name>
    <name type="synonym">Lithospermum officinale var. erythrorhizon</name>
    <dbReference type="NCBI Taxonomy" id="34254"/>
    <lineage>
        <taxon>Eukaryota</taxon>
        <taxon>Viridiplantae</taxon>
        <taxon>Streptophyta</taxon>
        <taxon>Embryophyta</taxon>
        <taxon>Tracheophyta</taxon>
        <taxon>Spermatophyta</taxon>
        <taxon>Magnoliopsida</taxon>
        <taxon>eudicotyledons</taxon>
        <taxon>Gunneridae</taxon>
        <taxon>Pentapetalae</taxon>
        <taxon>asterids</taxon>
        <taxon>lamiids</taxon>
        <taxon>Boraginales</taxon>
        <taxon>Boraginaceae</taxon>
        <taxon>Boraginoideae</taxon>
        <taxon>Lithospermeae</taxon>
        <taxon>Lithospermum</taxon>
    </lineage>
</organism>
<sequence>MASKKMVMFSSACILMIMVFFSTSYTAKAARVAGLGREIECLAAAGSVLPCESFMLGKSDQPTQECCDGLQELDKEAKKSIDDKRKICQCLENGFNNLTLHPQKLKKLTQICGVSSLPSDPKFDCSR</sequence>
<keyword evidence="7" id="KW-1185">Reference proteome</keyword>
<dbReference type="GO" id="GO:0008289">
    <property type="term" value="F:lipid binding"/>
    <property type="evidence" value="ECO:0007669"/>
    <property type="project" value="UniProtKB-KW"/>
</dbReference>
<dbReference type="InterPro" id="IPR000528">
    <property type="entry name" value="Plant_nsLTP"/>
</dbReference>
<dbReference type="Proteomes" id="UP001454036">
    <property type="component" value="Unassembled WGS sequence"/>
</dbReference>
<protein>
    <recommendedName>
        <fullName evidence="5">Bifunctional inhibitor/plant lipid transfer protein/seed storage helical domain-containing protein</fullName>
    </recommendedName>
</protein>
<dbReference type="AlphaFoldDB" id="A0AAV3S367"/>
<dbReference type="SMART" id="SM00499">
    <property type="entry name" value="AAI"/>
    <property type="match status" value="1"/>
</dbReference>
<feature type="chain" id="PRO_5043977265" description="Bifunctional inhibitor/plant lipid transfer protein/seed storage helical domain-containing protein" evidence="4">
    <location>
        <begin position="30"/>
        <end position="127"/>
    </location>
</feature>
<evidence type="ECO:0000313" key="7">
    <source>
        <dbReference type="Proteomes" id="UP001454036"/>
    </source>
</evidence>
<dbReference type="Pfam" id="PF00234">
    <property type="entry name" value="Tryp_alpha_amyl"/>
    <property type="match status" value="1"/>
</dbReference>
<name>A0AAV3S367_LITER</name>
<keyword evidence="3" id="KW-0446">Lipid-binding</keyword>
<comment type="caution">
    <text evidence="6">The sequence shown here is derived from an EMBL/GenBank/DDBJ whole genome shotgun (WGS) entry which is preliminary data.</text>
</comment>
<evidence type="ECO:0000256" key="2">
    <source>
        <dbReference type="ARBA" id="ARBA00022448"/>
    </source>
</evidence>
<dbReference type="InterPro" id="IPR036312">
    <property type="entry name" value="Bifun_inhib/LTP/seed_sf"/>
</dbReference>
<gene>
    <name evidence="6" type="ORF">LIER_34552</name>
</gene>
<dbReference type="EMBL" id="BAABME010014538">
    <property type="protein sequence ID" value="GAA0187264.1"/>
    <property type="molecule type" value="Genomic_DNA"/>
</dbReference>
<evidence type="ECO:0000256" key="3">
    <source>
        <dbReference type="ARBA" id="ARBA00023121"/>
    </source>
</evidence>
<evidence type="ECO:0000256" key="4">
    <source>
        <dbReference type="SAM" id="SignalP"/>
    </source>
</evidence>
<dbReference type="PANTHER" id="PTHR33076">
    <property type="entry name" value="NON-SPECIFIC LIPID-TRANSFER PROTEIN 2-RELATED"/>
    <property type="match status" value="1"/>
</dbReference>
<evidence type="ECO:0000313" key="6">
    <source>
        <dbReference type="EMBL" id="GAA0187264.1"/>
    </source>
</evidence>